<proteinExistence type="predicted"/>
<evidence type="ECO:0000313" key="1">
    <source>
        <dbReference type="EMBL" id="KAF9505805.1"/>
    </source>
</evidence>
<name>A0A9P6AH98_9AGAM</name>
<reference evidence="1" key="1">
    <citation type="journal article" date="2020" name="Nat. Commun.">
        <title>Large-scale genome sequencing of mycorrhizal fungi provides insights into the early evolution of symbiotic traits.</title>
        <authorList>
            <person name="Miyauchi S."/>
            <person name="Kiss E."/>
            <person name="Kuo A."/>
            <person name="Drula E."/>
            <person name="Kohler A."/>
            <person name="Sanchez-Garcia M."/>
            <person name="Morin E."/>
            <person name="Andreopoulos B."/>
            <person name="Barry K.W."/>
            <person name="Bonito G."/>
            <person name="Buee M."/>
            <person name="Carver A."/>
            <person name="Chen C."/>
            <person name="Cichocki N."/>
            <person name="Clum A."/>
            <person name="Culley D."/>
            <person name="Crous P.W."/>
            <person name="Fauchery L."/>
            <person name="Girlanda M."/>
            <person name="Hayes R.D."/>
            <person name="Keri Z."/>
            <person name="LaButti K."/>
            <person name="Lipzen A."/>
            <person name="Lombard V."/>
            <person name="Magnuson J."/>
            <person name="Maillard F."/>
            <person name="Murat C."/>
            <person name="Nolan M."/>
            <person name="Ohm R.A."/>
            <person name="Pangilinan J."/>
            <person name="Pereira M.F."/>
            <person name="Perotto S."/>
            <person name="Peter M."/>
            <person name="Pfister S."/>
            <person name="Riley R."/>
            <person name="Sitrit Y."/>
            <person name="Stielow J.B."/>
            <person name="Szollosi G."/>
            <person name="Zifcakova L."/>
            <person name="Stursova M."/>
            <person name="Spatafora J.W."/>
            <person name="Tedersoo L."/>
            <person name="Vaario L.M."/>
            <person name="Yamada A."/>
            <person name="Yan M."/>
            <person name="Wang P."/>
            <person name="Xu J."/>
            <person name="Bruns T."/>
            <person name="Baldrian P."/>
            <person name="Vilgalys R."/>
            <person name="Dunand C."/>
            <person name="Henrissat B."/>
            <person name="Grigoriev I.V."/>
            <person name="Hibbett D."/>
            <person name="Nagy L.G."/>
            <person name="Martin F.M."/>
        </authorList>
    </citation>
    <scope>NUCLEOTIDE SEQUENCE</scope>
    <source>
        <strain evidence="1">UP504</strain>
    </source>
</reference>
<dbReference type="Pfam" id="PF11735">
    <property type="entry name" value="CAP59_mtransfer"/>
    <property type="match status" value="1"/>
</dbReference>
<dbReference type="PANTHER" id="PTHR34144:SF7">
    <property type="entry name" value="EXPORT PROTEIN (CAP59), PUTATIVE (AFU_ORTHOLOGUE AFUA_7G05020)-RELATED"/>
    <property type="match status" value="1"/>
</dbReference>
<dbReference type="PANTHER" id="PTHR34144">
    <property type="entry name" value="CHROMOSOME 8, WHOLE GENOME SHOTGUN SEQUENCE"/>
    <property type="match status" value="1"/>
</dbReference>
<evidence type="ECO:0000313" key="2">
    <source>
        <dbReference type="Proteomes" id="UP000886523"/>
    </source>
</evidence>
<protein>
    <submittedName>
        <fullName evidence="1">Glycosyltransferase family 69 protein</fullName>
    </submittedName>
</protein>
<keyword evidence="2" id="KW-1185">Reference proteome</keyword>
<dbReference type="EMBL" id="MU129135">
    <property type="protein sequence ID" value="KAF9505805.1"/>
    <property type="molecule type" value="Genomic_DNA"/>
</dbReference>
<dbReference type="AlphaFoldDB" id="A0A9P6AH98"/>
<dbReference type="OrthoDB" id="262547at2759"/>
<comment type="caution">
    <text evidence="1">The sequence shown here is derived from an EMBL/GenBank/DDBJ whole genome shotgun (WGS) entry which is preliminary data.</text>
</comment>
<dbReference type="Proteomes" id="UP000886523">
    <property type="component" value="Unassembled WGS sequence"/>
</dbReference>
<accession>A0A9P6AH98</accession>
<dbReference type="InterPro" id="IPR021047">
    <property type="entry name" value="Mannosyltransferase_CMT1"/>
</dbReference>
<gene>
    <name evidence="1" type="ORF">BS47DRAFT_490971</name>
</gene>
<organism evidence="1 2">
    <name type="scientific">Hydnum rufescens UP504</name>
    <dbReference type="NCBI Taxonomy" id="1448309"/>
    <lineage>
        <taxon>Eukaryota</taxon>
        <taxon>Fungi</taxon>
        <taxon>Dikarya</taxon>
        <taxon>Basidiomycota</taxon>
        <taxon>Agaricomycotina</taxon>
        <taxon>Agaricomycetes</taxon>
        <taxon>Cantharellales</taxon>
        <taxon>Hydnaceae</taxon>
        <taxon>Hydnum</taxon>
    </lineage>
</organism>
<sequence length="408" mass="46504">MPAQNTLNCTPLSSPETELRYAHLRSRGPTLVALNLHQNAEVFPSLASQLLDLAIFLGPTNVHVSIFENGSPDSTPMGMAHFSAVLTRAGVPHTITSDPRETEWSEVDRIEQLSVYRNIALEPLFTNLTDQSTVRFETVLFINDVFACPSDTLELLHQRVVQNAHATCGLDYRWRRSVLSGTGPKFYDNWVSRSLTGMTLRSRLDVFAESRDGLLELFSEYEDLEYRDRFRAGRVLPMYSCWNGMIALDARPFLGITVDGGVARDKVIFRGARRRRHECAASECKLIAKDFWTRNFDRWVLVPHVRVTYERDLYHQEDLVNLAHRAQLRWRTPPSSHDPLAPSHNSSAPLQWAYPHTAPTVDGLGEEVDFIDWSGVTGPESVVCWPYHRVGNVEWWWTRVVEKVTSVQ</sequence>